<comment type="subcellular location">
    <subcellularLocation>
        <location evidence="1">Secreted</location>
    </subcellularLocation>
</comment>
<gene>
    <name evidence="9" type="ORF">OFUS_LOCUS14855</name>
</gene>
<dbReference type="GO" id="GO:0042742">
    <property type="term" value="P:defense response to bacterium"/>
    <property type="evidence" value="ECO:0007669"/>
    <property type="project" value="UniProtKB-KW"/>
</dbReference>
<dbReference type="OrthoDB" id="2419613at2759"/>
<dbReference type="InterPro" id="IPR002861">
    <property type="entry name" value="Reeler_dom"/>
</dbReference>
<keyword evidence="8" id="KW-0044">Antibiotic</keyword>
<dbReference type="Gene3D" id="2.60.40.4060">
    <property type="entry name" value="Reeler domain"/>
    <property type="match status" value="1"/>
</dbReference>
<keyword evidence="6" id="KW-0732">Signal</keyword>
<comment type="similarity">
    <text evidence="2">Belongs to the insect defense protein family.</text>
</comment>
<dbReference type="CDD" id="cd08544">
    <property type="entry name" value="Reeler"/>
    <property type="match status" value="1"/>
</dbReference>
<evidence type="ECO:0000313" key="9">
    <source>
        <dbReference type="EMBL" id="CAH1789511.1"/>
    </source>
</evidence>
<dbReference type="InterPro" id="IPR051237">
    <property type="entry name" value="Ferric-chelate_Red/DefProt"/>
</dbReference>
<dbReference type="Proteomes" id="UP000749559">
    <property type="component" value="Unassembled WGS sequence"/>
</dbReference>
<dbReference type="Pfam" id="PF02014">
    <property type="entry name" value="Reeler"/>
    <property type="match status" value="1"/>
</dbReference>
<reference evidence="9" key="1">
    <citation type="submission" date="2022-03" db="EMBL/GenBank/DDBJ databases">
        <authorList>
            <person name="Martin C."/>
        </authorList>
    </citation>
    <scope>NUCLEOTIDE SEQUENCE</scope>
</reference>
<evidence type="ECO:0000256" key="5">
    <source>
        <dbReference type="ARBA" id="ARBA00022588"/>
    </source>
</evidence>
<evidence type="ECO:0000313" key="10">
    <source>
        <dbReference type="Proteomes" id="UP000749559"/>
    </source>
</evidence>
<keyword evidence="10" id="KW-1185">Reference proteome</keyword>
<keyword evidence="3" id="KW-0964">Secreted</keyword>
<sequence>MMIVLYLLGCVTLTGVYASPNGAPITACVNMHPNHGIGPQNSTSPFQVHSTLTKYKPNQRITVQLRGPRQFRGVLLQARVQSGNPTTPVGTFHMDGQPARDLKTLTCTARDDAVTHSNRNLKGNIEVVWTAPNRNFGNIQFVATFVESKTRYWMNVKSAPVSGSMETVILSLPLLLVTALSSVLYTRCHMPAHAPQ</sequence>
<keyword evidence="5" id="KW-0399">Innate immunity</keyword>
<dbReference type="GO" id="GO:0005576">
    <property type="term" value="C:extracellular region"/>
    <property type="evidence" value="ECO:0007669"/>
    <property type="project" value="UniProtKB-SubCell"/>
</dbReference>
<dbReference type="PANTHER" id="PTHR45828:SF9">
    <property type="entry name" value="CELL WALL INTEGRITY AND STRESS RESPONSE COMPONENT 4-LIKE-RELATED"/>
    <property type="match status" value="1"/>
</dbReference>
<dbReference type="GO" id="GO:0045087">
    <property type="term" value="P:innate immune response"/>
    <property type="evidence" value="ECO:0007669"/>
    <property type="project" value="UniProtKB-KW"/>
</dbReference>
<proteinExistence type="inferred from homology"/>
<dbReference type="PROSITE" id="PS51019">
    <property type="entry name" value="REELIN"/>
    <property type="match status" value="1"/>
</dbReference>
<evidence type="ECO:0000256" key="1">
    <source>
        <dbReference type="ARBA" id="ARBA00004613"/>
    </source>
</evidence>
<comment type="caution">
    <text evidence="9">The sequence shown here is derived from an EMBL/GenBank/DDBJ whole genome shotgun (WGS) entry which is preliminary data.</text>
</comment>
<dbReference type="EMBL" id="CAIIXF020000007">
    <property type="protein sequence ID" value="CAH1789511.1"/>
    <property type="molecule type" value="Genomic_DNA"/>
</dbReference>
<evidence type="ECO:0000256" key="2">
    <source>
        <dbReference type="ARBA" id="ARBA00008501"/>
    </source>
</evidence>
<accession>A0A8J1XSD1</accession>
<dbReference type="InterPro" id="IPR042307">
    <property type="entry name" value="Reeler_sf"/>
</dbReference>
<keyword evidence="7" id="KW-0391">Immunity</keyword>
<dbReference type="GO" id="GO:0016020">
    <property type="term" value="C:membrane"/>
    <property type="evidence" value="ECO:0007669"/>
    <property type="project" value="TreeGrafter"/>
</dbReference>
<dbReference type="FunFam" id="2.60.40.4060:FF:000003">
    <property type="entry name" value="Ferric chelate reductase 1"/>
    <property type="match status" value="1"/>
</dbReference>
<name>A0A8J1XSD1_OWEFU</name>
<dbReference type="AlphaFoldDB" id="A0A8J1XSD1"/>
<evidence type="ECO:0000256" key="8">
    <source>
        <dbReference type="ARBA" id="ARBA00023022"/>
    </source>
</evidence>
<evidence type="ECO:0000256" key="6">
    <source>
        <dbReference type="ARBA" id="ARBA00022729"/>
    </source>
</evidence>
<keyword evidence="4" id="KW-0929">Antimicrobial</keyword>
<protein>
    <submittedName>
        <fullName evidence="9">Uncharacterized protein</fullName>
    </submittedName>
</protein>
<evidence type="ECO:0000256" key="7">
    <source>
        <dbReference type="ARBA" id="ARBA00022859"/>
    </source>
</evidence>
<dbReference type="PANTHER" id="PTHR45828">
    <property type="entry name" value="CYTOCHROME B561/FERRIC REDUCTASE TRANSMEMBRANE"/>
    <property type="match status" value="1"/>
</dbReference>
<organism evidence="9 10">
    <name type="scientific">Owenia fusiformis</name>
    <name type="common">Polychaete worm</name>
    <dbReference type="NCBI Taxonomy" id="6347"/>
    <lineage>
        <taxon>Eukaryota</taxon>
        <taxon>Metazoa</taxon>
        <taxon>Spiralia</taxon>
        <taxon>Lophotrochozoa</taxon>
        <taxon>Annelida</taxon>
        <taxon>Polychaeta</taxon>
        <taxon>Sedentaria</taxon>
        <taxon>Canalipalpata</taxon>
        <taxon>Sabellida</taxon>
        <taxon>Oweniida</taxon>
        <taxon>Oweniidae</taxon>
        <taxon>Owenia</taxon>
    </lineage>
</organism>
<evidence type="ECO:0000256" key="3">
    <source>
        <dbReference type="ARBA" id="ARBA00022525"/>
    </source>
</evidence>
<evidence type="ECO:0000256" key="4">
    <source>
        <dbReference type="ARBA" id="ARBA00022529"/>
    </source>
</evidence>